<evidence type="ECO:0000256" key="3">
    <source>
        <dbReference type="ARBA" id="ARBA00022980"/>
    </source>
</evidence>
<comment type="subunit">
    <text evidence="5">Part of the 50S ribosomal subunit; part of the 5S rRNA/L5/L18/L25 subcomplex. Contacts the 5S rRNA. Binds to the 5S rRNA independently of L5 and L18.</text>
</comment>
<comment type="similarity">
    <text evidence="5">Belongs to the bacterial ribosomal protein bL25 family. CTC subfamily.</text>
</comment>
<evidence type="ECO:0000259" key="6">
    <source>
        <dbReference type="Pfam" id="PF01386"/>
    </source>
</evidence>
<dbReference type="PANTHER" id="PTHR33284">
    <property type="entry name" value="RIBOSOMAL PROTEIN L25/GLN-TRNA SYNTHETASE, ANTI-CODON-BINDING DOMAIN-CONTAINING PROTEIN"/>
    <property type="match status" value="1"/>
</dbReference>
<evidence type="ECO:0000256" key="5">
    <source>
        <dbReference type="HAMAP-Rule" id="MF_01334"/>
    </source>
</evidence>
<keyword evidence="3 5" id="KW-0689">Ribosomal protein</keyword>
<dbReference type="InterPro" id="IPR001021">
    <property type="entry name" value="Ribosomal_bL25_long"/>
</dbReference>
<evidence type="ECO:0000313" key="8">
    <source>
        <dbReference type="EMBL" id="AYQ75741.1"/>
    </source>
</evidence>
<reference evidence="8 9" key="1">
    <citation type="submission" date="2018-10" db="EMBL/GenBank/DDBJ databases">
        <title>Genome Sequence of Cohnella sp.</title>
        <authorList>
            <person name="Srinivasan S."/>
            <person name="Kim M.K."/>
        </authorList>
    </citation>
    <scope>NUCLEOTIDE SEQUENCE [LARGE SCALE GENOMIC DNA]</scope>
    <source>
        <strain evidence="8 9">18JY8-7</strain>
    </source>
</reference>
<comment type="function">
    <text evidence="5">This is one of the proteins that binds to the 5S RNA in the ribosome where it forms part of the central protuberance.</text>
</comment>
<dbReference type="NCBIfam" id="TIGR00731">
    <property type="entry name" value="bL25_bact_ctc"/>
    <property type="match status" value="1"/>
</dbReference>
<dbReference type="Pfam" id="PF01386">
    <property type="entry name" value="Ribosomal_L25p"/>
    <property type="match status" value="1"/>
</dbReference>
<dbReference type="InterPro" id="IPR020930">
    <property type="entry name" value="Ribosomal_uL5_bac-type"/>
</dbReference>
<feature type="domain" description="Large ribosomal subunit protein bL25 L25" evidence="6">
    <location>
        <begin position="3"/>
        <end position="90"/>
    </location>
</feature>
<dbReference type="Gene3D" id="2.170.120.20">
    <property type="entry name" value="Ribosomal protein L25, beta domain"/>
    <property type="match status" value="1"/>
</dbReference>
<dbReference type="GO" id="GO:0022625">
    <property type="term" value="C:cytosolic large ribosomal subunit"/>
    <property type="evidence" value="ECO:0007669"/>
    <property type="project" value="TreeGrafter"/>
</dbReference>
<keyword evidence="2 5" id="KW-0694">RNA-binding</keyword>
<dbReference type="EMBL" id="CP033433">
    <property type="protein sequence ID" value="AYQ75741.1"/>
    <property type="molecule type" value="Genomic_DNA"/>
</dbReference>
<dbReference type="SUPFAM" id="SSF50715">
    <property type="entry name" value="Ribosomal protein L25-like"/>
    <property type="match status" value="1"/>
</dbReference>
<dbReference type="Pfam" id="PF14693">
    <property type="entry name" value="Ribosomal_TL5_C"/>
    <property type="match status" value="1"/>
</dbReference>
<evidence type="ECO:0000259" key="7">
    <source>
        <dbReference type="Pfam" id="PF14693"/>
    </source>
</evidence>
<organism evidence="8 9">
    <name type="scientific">Cohnella candidum</name>
    <dbReference type="NCBI Taxonomy" id="2674991"/>
    <lineage>
        <taxon>Bacteria</taxon>
        <taxon>Bacillati</taxon>
        <taxon>Bacillota</taxon>
        <taxon>Bacilli</taxon>
        <taxon>Bacillales</taxon>
        <taxon>Paenibacillaceae</taxon>
        <taxon>Cohnella</taxon>
    </lineage>
</organism>
<dbReference type="InterPro" id="IPR020056">
    <property type="entry name" value="Rbsml_bL25/Gln-tRNA_synth_N"/>
</dbReference>
<dbReference type="Gene3D" id="2.40.240.10">
    <property type="entry name" value="Ribosomal Protein L25, Chain P"/>
    <property type="match status" value="1"/>
</dbReference>
<dbReference type="PANTHER" id="PTHR33284:SF1">
    <property type="entry name" value="RIBOSOMAL PROTEIN L25_GLN-TRNA SYNTHETASE, ANTI-CODON-BINDING DOMAIN-CONTAINING PROTEIN"/>
    <property type="match status" value="1"/>
</dbReference>
<dbReference type="InterPro" id="IPR020057">
    <property type="entry name" value="Ribosomal_bL25_b-dom"/>
</dbReference>
<dbReference type="Proteomes" id="UP000269097">
    <property type="component" value="Chromosome"/>
</dbReference>
<dbReference type="CDD" id="cd00495">
    <property type="entry name" value="Ribosomal_L25_TL5_CTC"/>
    <property type="match status" value="1"/>
</dbReference>
<proteinExistence type="inferred from homology"/>
<dbReference type="GO" id="GO:0008097">
    <property type="term" value="F:5S rRNA binding"/>
    <property type="evidence" value="ECO:0007669"/>
    <property type="project" value="InterPro"/>
</dbReference>
<evidence type="ECO:0000256" key="2">
    <source>
        <dbReference type="ARBA" id="ARBA00022884"/>
    </source>
</evidence>
<protein>
    <recommendedName>
        <fullName evidence="5">Large ribosomal subunit protein bL25</fullName>
    </recommendedName>
    <alternativeName>
        <fullName evidence="5">General stress protein CTC</fullName>
    </alternativeName>
</protein>
<evidence type="ECO:0000256" key="1">
    <source>
        <dbReference type="ARBA" id="ARBA00022730"/>
    </source>
</evidence>
<dbReference type="GO" id="GO:0006412">
    <property type="term" value="P:translation"/>
    <property type="evidence" value="ECO:0007669"/>
    <property type="project" value="UniProtKB-UniRule"/>
</dbReference>
<dbReference type="HAMAP" id="MF_01334">
    <property type="entry name" value="Ribosomal_bL25_CTC"/>
    <property type="match status" value="1"/>
</dbReference>
<keyword evidence="1 5" id="KW-0699">rRNA-binding</keyword>
<keyword evidence="9" id="KW-1185">Reference proteome</keyword>
<dbReference type="InterPro" id="IPR037121">
    <property type="entry name" value="Ribosomal_bL25_C"/>
</dbReference>
<feature type="domain" description="Large ribosomal subunit protein bL25 beta" evidence="7">
    <location>
        <begin position="99"/>
        <end position="181"/>
    </location>
</feature>
<sequence>MTLKAETRATTSRGELRKLRKNGRIPGVVYGKDRSAPTPVAVDAKELEALLRSHPHAVLELDISGDGKENVLLSEVQRDSMSREVLHIDFHKINMNESIKAPVRLEVSGKSAGEKEGGMLQLVLHEIEVECLPKNLPDSIPLEVENLQVGDSLTVADIQFPEGVKPLMDADSVVASVLAPQKEISAEEADAIDDAAEENASQAKSARLVEG</sequence>
<dbReference type="GO" id="GO:0003735">
    <property type="term" value="F:structural constituent of ribosome"/>
    <property type="evidence" value="ECO:0007669"/>
    <property type="project" value="InterPro"/>
</dbReference>
<dbReference type="KEGG" id="coh:EAV92_19760"/>
<name>A0A3G3K6F0_9BACL</name>
<dbReference type="InterPro" id="IPR029751">
    <property type="entry name" value="Ribosomal_L25_dom"/>
</dbReference>
<evidence type="ECO:0000313" key="9">
    <source>
        <dbReference type="Proteomes" id="UP000269097"/>
    </source>
</evidence>
<evidence type="ECO:0000256" key="4">
    <source>
        <dbReference type="ARBA" id="ARBA00023274"/>
    </source>
</evidence>
<dbReference type="InterPro" id="IPR011035">
    <property type="entry name" value="Ribosomal_bL25/Gln-tRNA_synth"/>
</dbReference>
<keyword evidence="4 5" id="KW-0687">Ribonucleoprotein</keyword>
<accession>A0A3G3K6F0</accession>
<dbReference type="AlphaFoldDB" id="A0A3G3K6F0"/>
<gene>
    <name evidence="5" type="primary">rplY</name>
    <name evidence="5" type="synonym">ctc</name>
    <name evidence="8" type="ORF">EAV92_19760</name>
</gene>